<keyword evidence="3" id="KW-1185">Reference proteome</keyword>
<comment type="caution">
    <text evidence="2">The sequence shown here is derived from an EMBL/GenBank/DDBJ whole genome shotgun (WGS) entry which is preliminary data.</text>
</comment>
<dbReference type="SUPFAM" id="SSF53756">
    <property type="entry name" value="UDP-Glycosyltransferase/glycogen phosphorylase"/>
    <property type="match status" value="1"/>
</dbReference>
<dbReference type="InterPro" id="IPR001830">
    <property type="entry name" value="Glyco_trans_20"/>
</dbReference>
<dbReference type="EMBL" id="BAABKI010000027">
    <property type="protein sequence ID" value="GAA5177937.1"/>
    <property type="molecule type" value="Genomic_DNA"/>
</dbReference>
<sequence length="463" mass="52156">MTRLVVISNRVSIPESGKPQAGGLAVAITGALNEYGGLWFGWGGKVSQSSTSRPTTVQHDNITYATLPLSKEDYDDYYLGFSNEVVWPVFHFNLGAMDFRLNYAKAYQRVNERFASSLSTLLEGGELIWVHDYHLLPLGKALRGQGVSDPIGFFLHIPFPSYDLLRALPGYRELLDDLLHYNLLGFQTDNDLHAFRQAVIETFDAVVFGDTIECNGKQVRTGVYPVGIDVDELAGEAERSCANEQARQLKQDLGERDLIIGADRLDYSKGLVQRFNAFEALLTHFKHRRQRTMFMQIASPSRSAIPEYDELRRQLEEMAGHINGTYADLDWVPVHYLNKTYPREALIGLFRSARVGLVTPLRDGMNLVCKEFVAAQDPDDPGVLVLSELAGAAHELSGALLVNPYDVHAIASAIEQALNMPLDERRERYQQMIGMLRRNSLFEWRRRFMEHLSQQQADAQSSA</sequence>
<dbReference type="CDD" id="cd03788">
    <property type="entry name" value="GT20_TPS"/>
    <property type="match status" value="1"/>
</dbReference>
<comment type="similarity">
    <text evidence="1">Belongs to the glycosyltransferase 20 family.</text>
</comment>
<organism evidence="2 3">
    <name type="scientific">Modicisalibacter zincidurans</name>
    <dbReference type="NCBI Taxonomy" id="1178777"/>
    <lineage>
        <taxon>Bacteria</taxon>
        <taxon>Pseudomonadati</taxon>
        <taxon>Pseudomonadota</taxon>
        <taxon>Gammaproteobacteria</taxon>
        <taxon>Oceanospirillales</taxon>
        <taxon>Halomonadaceae</taxon>
        <taxon>Modicisalibacter</taxon>
    </lineage>
</organism>
<name>A0ABP9RID1_9GAMM</name>
<gene>
    <name evidence="2" type="primary">otsA</name>
    <name evidence="2" type="ORF">GCM10023342_27180</name>
</gene>
<dbReference type="PANTHER" id="PTHR10788:SF106">
    <property type="entry name" value="BCDNA.GH08860"/>
    <property type="match status" value="1"/>
</dbReference>
<dbReference type="PANTHER" id="PTHR10788">
    <property type="entry name" value="TREHALOSE-6-PHOSPHATE SYNTHASE"/>
    <property type="match status" value="1"/>
</dbReference>
<dbReference type="RefSeq" id="WP_031385206.1">
    <property type="nucleotide sequence ID" value="NZ_BAABKI010000027.1"/>
</dbReference>
<reference evidence="3" key="1">
    <citation type="journal article" date="2019" name="Int. J. Syst. Evol. Microbiol.">
        <title>The Global Catalogue of Microorganisms (GCM) 10K type strain sequencing project: providing services to taxonomists for standard genome sequencing and annotation.</title>
        <authorList>
            <consortium name="The Broad Institute Genomics Platform"/>
            <consortium name="The Broad Institute Genome Sequencing Center for Infectious Disease"/>
            <person name="Wu L."/>
            <person name="Ma J."/>
        </authorList>
    </citation>
    <scope>NUCLEOTIDE SEQUENCE [LARGE SCALE GENOMIC DNA]</scope>
    <source>
        <strain evidence="3">JCM 18472</strain>
    </source>
</reference>
<accession>A0ABP9RID1</accession>
<dbReference type="Gene3D" id="3.40.50.2000">
    <property type="entry name" value="Glycogen Phosphorylase B"/>
    <property type="match status" value="2"/>
</dbReference>
<dbReference type="Proteomes" id="UP001500074">
    <property type="component" value="Unassembled WGS sequence"/>
</dbReference>
<evidence type="ECO:0000313" key="2">
    <source>
        <dbReference type="EMBL" id="GAA5177937.1"/>
    </source>
</evidence>
<dbReference type="Pfam" id="PF00982">
    <property type="entry name" value="Glyco_transf_20"/>
    <property type="match status" value="1"/>
</dbReference>
<protein>
    <submittedName>
        <fullName evidence="2">Alpha,alpha-trehalose-phosphate synthase (UDP-forming)</fullName>
    </submittedName>
</protein>
<evidence type="ECO:0000256" key="1">
    <source>
        <dbReference type="ARBA" id="ARBA00008799"/>
    </source>
</evidence>
<proteinExistence type="inferred from homology"/>
<evidence type="ECO:0000313" key="3">
    <source>
        <dbReference type="Proteomes" id="UP001500074"/>
    </source>
</evidence>